<comment type="catalytic activity">
    <reaction evidence="1">
        <text>Hydrolysis of terminal non-reducing beta-D-galactose residues in beta-D-galactosides.</text>
        <dbReference type="EC" id="3.2.1.23"/>
    </reaction>
</comment>
<dbReference type="InterPro" id="IPR011013">
    <property type="entry name" value="Gal_mutarotase_sf_dom"/>
</dbReference>
<dbReference type="PANTHER" id="PTHR46323:SF2">
    <property type="entry name" value="BETA-GALACTOSIDASE"/>
    <property type="match status" value="1"/>
</dbReference>
<dbReference type="InterPro" id="IPR013783">
    <property type="entry name" value="Ig-like_fold"/>
</dbReference>
<dbReference type="InterPro" id="IPR050347">
    <property type="entry name" value="Bact_Beta-galactosidase"/>
</dbReference>
<dbReference type="PANTHER" id="PTHR46323">
    <property type="entry name" value="BETA-GALACTOSIDASE"/>
    <property type="match status" value="1"/>
</dbReference>
<dbReference type="InterPro" id="IPR032312">
    <property type="entry name" value="LacZ_4"/>
</dbReference>
<dbReference type="Gene3D" id="3.20.20.80">
    <property type="entry name" value="Glycosidases"/>
    <property type="match status" value="1"/>
</dbReference>
<evidence type="ECO:0000256" key="1">
    <source>
        <dbReference type="ARBA" id="ARBA00001412"/>
    </source>
</evidence>
<evidence type="ECO:0000256" key="7">
    <source>
        <dbReference type="SAM" id="MobiDB-lite"/>
    </source>
</evidence>
<dbReference type="SUPFAM" id="SSF74650">
    <property type="entry name" value="Galactose mutarotase-like"/>
    <property type="match status" value="1"/>
</dbReference>
<dbReference type="GO" id="GO:0005990">
    <property type="term" value="P:lactose catabolic process"/>
    <property type="evidence" value="ECO:0007669"/>
    <property type="project" value="TreeGrafter"/>
</dbReference>
<dbReference type="InterPro" id="IPR006104">
    <property type="entry name" value="Glyco_hydro_2_N"/>
</dbReference>
<dbReference type="InterPro" id="IPR008979">
    <property type="entry name" value="Galactose-bd-like_sf"/>
</dbReference>
<evidence type="ECO:0000313" key="10">
    <source>
        <dbReference type="Proteomes" id="UP000029964"/>
    </source>
</evidence>
<dbReference type="Pfam" id="PF00703">
    <property type="entry name" value="Glyco_hydro_2"/>
    <property type="match status" value="1"/>
</dbReference>
<dbReference type="PRINTS" id="PR00132">
    <property type="entry name" value="GLHYDRLASE2"/>
</dbReference>
<evidence type="ECO:0000256" key="2">
    <source>
        <dbReference type="ARBA" id="ARBA00007401"/>
    </source>
</evidence>
<dbReference type="GO" id="GO:0009341">
    <property type="term" value="C:beta-galactosidase complex"/>
    <property type="evidence" value="ECO:0007669"/>
    <property type="project" value="InterPro"/>
</dbReference>
<dbReference type="InterPro" id="IPR006102">
    <property type="entry name" value="Ig-like_GH2"/>
</dbReference>
<feature type="domain" description="Beta galactosidase small chain/" evidence="8">
    <location>
        <begin position="737"/>
        <end position="1015"/>
    </location>
</feature>
<dbReference type="Gene3D" id="2.60.120.260">
    <property type="entry name" value="Galactose-binding domain-like"/>
    <property type="match status" value="1"/>
</dbReference>
<dbReference type="Gene3D" id="2.60.40.10">
    <property type="entry name" value="Immunoglobulins"/>
    <property type="match status" value="2"/>
</dbReference>
<dbReference type="AlphaFoldDB" id="A0A086T9W9"/>
<dbReference type="InterPro" id="IPR017853">
    <property type="entry name" value="GH"/>
</dbReference>
<name>A0A086T9W9_HAPC1</name>
<dbReference type="InterPro" id="IPR006101">
    <property type="entry name" value="Glyco_hydro_2"/>
</dbReference>
<evidence type="ECO:0000313" key="9">
    <source>
        <dbReference type="EMBL" id="KFH46151.1"/>
    </source>
</evidence>
<dbReference type="Proteomes" id="UP000029964">
    <property type="component" value="Unassembled WGS sequence"/>
</dbReference>
<dbReference type="InterPro" id="IPR006103">
    <property type="entry name" value="Glyco_hydro_2_cat"/>
</dbReference>
<keyword evidence="5" id="KW-0326">Glycosidase</keyword>
<dbReference type="SUPFAM" id="SSF51445">
    <property type="entry name" value="(Trans)glycosidases"/>
    <property type="match status" value="1"/>
</dbReference>
<dbReference type="Pfam" id="PF02836">
    <property type="entry name" value="Glyco_hydro_2_C"/>
    <property type="match status" value="1"/>
</dbReference>
<dbReference type="EMBL" id="JPKY01000022">
    <property type="protein sequence ID" value="KFH46151.1"/>
    <property type="molecule type" value="Genomic_DNA"/>
</dbReference>
<dbReference type="InterPro" id="IPR036156">
    <property type="entry name" value="Beta-gal/glucu_dom_sf"/>
</dbReference>
<dbReference type="Pfam" id="PF02929">
    <property type="entry name" value="Bgal_small_N"/>
    <property type="match status" value="1"/>
</dbReference>
<evidence type="ECO:0000256" key="5">
    <source>
        <dbReference type="ARBA" id="ARBA00023295"/>
    </source>
</evidence>
<protein>
    <recommendedName>
        <fullName evidence="3">beta-galactosidase</fullName>
        <ecNumber evidence="3">3.2.1.23</ecNumber>
    </recommendedName>
    <alternativeName>
        <fullName evidence="6">Lactase</fullName>
    </alternativeName>
</protein>
<dbReference type="PROSITE" id="PS00608">
    <property type="entry name" value="GLYCOSYL_HYDROL_F2_2"/>
    <property type="match status" value="1"/>
</dbReference>
<sequence length="1018" mass="115611">MSFPKAKPDWNNLQVIHKNTLPPRAHFYSYATEAKALTLDREQSEYKSLNGTWKFHHDASPFEAPDWAEADPLTWDDIKVPGMWQLQGYGRPLYTNVNYPFHVDPPNVPFENETGSYWRQFTVPKQWDGQQIRLRFEGVDSAFHVWVNGKEVGYSQGSRNPSEFDVTPFLQPSGSANSIAVRVYEFCDGSYIERQDQWLLSGIFRDIYLLAFPKDAIVDFTCTPELNDSFTSAVLRTSVKVQGAPGDVAIKLYAPEGYLLMDETFSSSEASAIAVSGDSLKLWSAESPVLYTVTITFAGRTLIQRIGFRRIERKDPNFLINGRPIIFYGMNRHEHHYLYGRAVPYDCMRADLVLMKQHNINALRCAHQPNDPRLYDVCDELGLYVIAEADLETHGFDPVERSNIQDQNIKTRMEIQEESYKIATRWTSDNPEWKDAYVDRAVELVQRFKNHPSVVFWSLGNEAFYGRNHDEMYKCIKSADPSRLVHYEGDRDALSADMYSCMYYSIDEMKEHVSKKTDRPLIQCEFGHAMGNGPGGLEDYINAFRTEKLLQGGFIWEWCNHGLLKRDGNTFYYGYGGDFGDEPNDADFVMDGMTWSTHKANPGLVEYKKVIEPITVTRDGNSLVIKNHYEFIDLGHLEATWHLVKASGTTEPTNLSIPTIQGGETGTVKLPTTDSGSEDTWLTINFRLKEDTKWANKGHEVAWAQIPLFEEHKLPLAKPVSQPTSPYGIQEKGGRLVITTPSFKSNFTFDLVRGRLQWTSEAGKILTKGPELGIYRAQTQNDVGPNGDAELWNRFRVSSAKTHVRSVSWKVENGVVTIVSNVRVAPTVLEWACNATMTYTITDDTVHLHTKGDFSGTYPEYIPRIGLTMSLPKFYDSAEWFGRGPGESYLDKKVSARIGRWDASIDELNTAYEWPQENGNRSDTRWVRVKPTARGEHGGATLEARMETPFNFSLRKHSLEDLDKCKHPHELSELDEAVLNLDYLQHGLGTGSCGPGPFEAYRLKAGPFEFSTSFQVIE</sequence>
<dbReference type="SUPFAM" id="SSF49303">
    <property type="entry name" value="beta-Galactosidase/glucuronidase domain"/>
    <property type="match status" value="2"/>
</dbReference>
<dbReference type="SMART" id="SM01038">
    <property type="entry name" value="Bgal_small_N"/>
    <property type="match status" value="1"/>
</dbReference>
<evidence type="ECO:0000259" key="8">
    <source>
        <dbReference type="SMART" id="SM01038"/>
    </source>
</evidence>
<keyword evidence="10" id="KW-1185">Reference proteome</keyword>
<dbReference type="SUPFAM" id="SSF49785">
    <property type="entry name" value="Galactose-binding domain-like"/>
    <property type="match status" value="1"/>
</dbReference>
<comment type="caution">
    <text evidence="9">The sequence shown here is derived from an EMBL/GenBank/DDBJ whole genome shotgun (WGS) entry which is preliminary data.</text>
</comment>
<proteinExistence type="inferred from homology"/>
<feature type="region of interest" description="Disordered" evidence="7">
    <location>
        <begin position="654"/>
        <end position="674"/>
    </location>
</feature>
<comment type="similarity">
    <text evidence="2">Belongs to the glycosyl hydrolase 2 family.</text>
</comment>
<accession>A0A086T9W9</accession>
<dbReference type="InterPro" id="IPR023232">
    <property type="entry name" value="Glyco_hydro_2_AS"/>
</dbReference>
<dbReference type="InterPro" id="IPR004199">
    <property type="entry name" value="B-gal_small/dom_5"/>
</dbReference>
<dbReference type="InterPro" id="IPR014718">
    <property type="entry name" value="GH-type_carb-bd"/>
</dbReference>
<evidence type="ECO:0000256" key="6">
    <source>
        <dbReference type="ARBA" id="ARBA00032230"/>
    </source>
</evidence>
<dbReference type="HOGENOM" id="CLU_002346_0_0_1"/>
<keyword evidence="4" id="KW-0378">Hydrolase</keyword>
<dbReference type="GO" id="GO:0030246">
    <property type="term" value="F:carbohydrate binding"/>
    <property type="evidence" value="ECO:0007669"/>
    <property type="project" value="InterPro"/>
</dbReference>
<dbReference type="OrthoDB" id="408320at2759"/>
<reference evidence="10" key="1">
    <citation type="journal article" date="2014" name="Genome Announc.">
        <title>Genome sequence and annotation of Acremonium chrysogenum, producer of the beta-lactam antibiotic cephalosporin C.</title>
        <authorList>
            <person name="Terfehr D."/>
            <person name="Dahlmann T.A."/>
            <person name="Specht T."/>
            <person name="Zadra I."/>
            <person name="Kuernsteiner H."/>
            <person name="Kueck U."/>
        </authorList>
    </citation>
    <scope>NUCLEOTIDE SEQUENCE [LARGE SCALE GENOMIC DNA]</scope>
    <source>
        <strain evidence="10">ATCC 11550 / CBS 779.69 / DSM 880 / IAM 14645 / JCM 23072 / IMI 49137</strain>
    </source>
</reference>
<organism evidence="9 10">
    <name type="scientific">Hapsidospora chrysogenum (strain ATCC 11550 / CBS 779.69 / DSM 880 / IAM 14645 / JCM 23072 / IMI 49137)</name>
    <name type="common">Acremonium chrysogenum</name>
    <dbReference type="NCBI Taxonomy" id="857340"/>
    <lineage>
        <taxon>Eukaryota</taxon>
        <taxon>Fungi</taxon>
        <taxon>Dikarya</taxon>
        <taxon>Ascomycota</taxon>
        <taxon>Pezizomycotina</taxon>
        <taxon>Sordariomycetes</taxon>
        <taxon>Hypocreomycetidae</taxon>
        <taxon>Hypocreales</taxon>
        <taxon>Bionectriaceae</taxon>
        <taxon>Hapsidospora</taxon>
    </lineage>
</organism>
<dbReference type="Pfam" id="PF16353">
    <property type="entry name" value="LacZ_4"/>
    <property type="match status" value="1"/>
</dbReference>
<gene>
    <name evidence="9" type="ORF">ACRE_030310</name>
</gene>
<dbReference type="Pfam" id="PF02837">
    <property type="entry name" value="Glyco_hydro_2_N"/>
    <property type="match status" value="1"/>
</dbReference>
<dbReference type="EC" id="3.2.1.23" evidence="3"/>
<dbReference type="STRING" id="857340.A0A086T9W9"/>
<evidence type="ECO:0000256" key="4">
    <source>
        <dbReference type="ARBA" id="ARBA00022801"/>
    </source>
</evidence>
<evidence type="ECO:0000256" key="3">
    <source>
        <dbReference type="ARBA" id="ARBA00012756"/>
    </source>
</evidence>
<dbReference type="Gene3D" id="2.70.98.10">
    <property type="match status" value="1"/>
</dbReference>
<dbReference type="GO" id="GO:0004565">
    <property type="term" value="F:beta-galactosidase activity"/>
    <property type="evidence" value="ECO:0007669"/>
    <property type="project" value="UniProtKB-EC"/>
</dbReference>